<organism evidence="1 2">
    <name type="scientific">Ambispora leptoticha</name>
    <dbReference type="NCBI Taxonomy" id="144679"/>
    <lineage>
        <taxon>Eukaryota</taxon>
        <taxon>Fungi</taxon>
        <taxon>Fungi incertae sedis</taxon>
        <taxon>Mucoromycota</taxon>
        <taxon>Glomeromycotina</taxon>
        <taxon>Glomeromycetes</taxon>
        <taxon>Archaeosporales</taxon>
        <taxon>Ambisporaceae</taxon>
        <taxon>Ambispora</taxon>
    </lineage>
</organism>
<protein>
    <submittedName>
        <fullName evidence="1">2109_t:CDS:1</fullName>
    </submittedName>
</protein>
<keyword evidence="2" id="KW-1185">Reference proteome</keyword>
<dbReference type="EMBL" id="CAJVPS010006099">
    <property type="protein sequence ID" value="CAG8621819.1"/>
    <property type="molecule type" value="Genomic_DNA"/>
</dbReference>
<dbReference type="AlphaFoldDB" id="A0A9N9D0W4"/>
<name>A0A9N9D0W4_9GLOM</name>
<sequence>MALQKLKIFSLFKLEILRGNGAHRSQSIQRRNDSLSLKAKAVSVAMSTPSTLVNYGELGAMRLLHVKEGDHTYGRPHATCVQWNAKTAQYVHSVTGEQIKLNSKVYTVSWTSCLTVYWKLTDEGEIDMSEEV</sequence>
<gene>
    <name evidence="1" type="ORF">ALEPTO_LOCUS8995</name>
</gene>
<evidence type="ECO:0000313" key="2">
    <source>
        <dbReference type="Proteomes" id="UP000789508"/>
    </source>
</evidence>
<proteinExistence type="predicted"/>
<accession>A0A9N9D0W4</accession>
<reference evidence="1" key="1">
    <citation type="submission" date="2021-06" db="EMBL/GenBank/DDBJ databases">
        <authorList>
            <person name="Kallberg Y."/>
            <person name="Tangrot J."/>
            <person name="Rosling A."/>
        </authorList>
    </citation>
    <scope>NUCLEOTIDE SEQUENCE</scope>
    <source>
        <strain evidence="1">FL130A</strain>
    </source>
</reference>
<dbReference type="Proteomes" id="UP000789508">
    <property type="component" value="Unassembled WGS sequence"/>
</dbReference>
<evidence type="ECO:0000313" key="1">
    <source>
        <dbReference type="EMBL" id="CAG8621819.1"/>
    </source>
</evidence>
<comment type="caution">
    <text evidence="1">The sequence shown here is derived from an EMBL/GenBank/DDBJ whole genome shotgun (WGS) entry which is preliminary data.</text>
</comment>